<accession>A0A914QTJ3</accession>
<evidence type="ECO:0000259" key="12">
    <source>
        <dbReference type="Pfam" id="PF00155"/>
    </source>
</evidence>
<evidence type="ECO:0000256" key="8">
    <source>
        <dbReference type="ARBA" id="ARBA00041257"/>
    </source>
</evidence>
<keyword evidence="6" id="KW-0663">Pyridoxal phosphate</keyword>
<organism evidence="13 14">
    <name type="scientific">Panagrolaimus davidi</name>
    <dbReference type="NCBI Taxonomy" id="227884"/>
    <lineage>
        <taxon>Eukaryota</taxon>
        <taxon>Metazoa</taxon>
        <taxon>Ecdysozoa</taxon>
        <taxon>Nematoda</taxon>
        <taxon>Chromadorea</taxon>
        <taxon>Rhabditida</taxon>
        <taxon>Tylenchina</taxon>
        <taxon>Panagrolaimomorpha</taxon>
        <taxon>Panagrolaimoidea</taxon>
        <taxon>Panagrolaimidae</taxon>
        <taxon>Panagrolaimus</taxon>
    </lineage>
</organism>
<name>A0A914QTJ3_9BILA</name>
<evidence type="ECO:0000256" key="7">
    <source>
        <dbReference type="ARBA" id="ARBA00040891"/>
    </source>
</evidence>
<dbReference type="GO" id="GO:0006533">
    <property type="term" value="P:L-aspartate catabolic process"/>
    <property type="evidence" value="ECO:0007669"/>
    <property type="project" value="TreeGrafter"/>
</dbReference>
<dbReference type="GO" id="GO:0004069">
    <property type="term" value="F:L-aspartate:2-oxoglutarate aminotransferase activity"/>
    <property type="evidence" value="ECO:0007669"/>
    <property type="project" value="UniProtKB-EC"/>
</dbReference>
<dbReference type="PANTHER" id="PTHR11879">
    <property type="entry name" value="ASPARTATE AMINOTRANSFERASE"/>
    <property type="match status" value="1"/>
</dbReference>
<dbReference type="Pfam" id="PF00155">
    <property type="entry name" value="Aminotran_1_2"/>
    <property type="match status" value="1"/>
</dbReference>
<keyword evidence="13" id="KW-1185">Reference proteome</keyword>
<dbReference type="InterPro" id="IPR015424">
    <property type="entry name" value="PyrdxlP-dep_Trfase"/>
</dbReference>
<protein>
    <recommendedName>
        <fullName evidence="7">Aspartate aminotransferase, mitochondrial</fullName>
        <ecNumber evidence="3">2.6.1.1</ecNumber>
    </recommendedName>
    <alternativeName>
        <fullName evidence="8">Kynurenine aminotransferase 4</fullName>
    </alternativeName>
    <alternativeName>
        <fullName evidence="11">Kynurenine aminotransferase IV</fullName>
    </alternativeName>
    <alternativeName>
        <fullName evidence="10">Kynurenine--oxoglutarate transaminase 4</fullName>
    </alternativeName>
    <alternativeName>
        <fullName evidence="9">Kynurenine--oxoglutarate transaminase IV</fullName>
    </alternativeName>
</protein>
<comment type="subunit">
    <text evidence="2">Homodimer.</text>
</comment>
<keyword evidence="4" id="KW-0032">Aminotransferase</keyword>
<comment type="cofactor">
    <cofactor evidence="1">
        <name>pyridoxal 5'-phosphate</name>
        <dbReference type="ChEBI" id="CHEBI:597326"/>
    </cofactor>
</comment>
<evidence type="ECO:0000256" key="6">
    <source>
        <dbReference type="ARBA" id="ARBA00022898"/>
    </source>
</evidence>
<evidence type="ECO:0000256" key="4">
    <source>
        <dbReference type="ARBA" id="ARBA00022576"/>
    </source>
</evidence>
<sequence>MSQLKIIIRPMYSNPPVHGARIASKILSDKGLYQQWLKDVKTMADRIIGMRTQLKDLLAKEGSQRNWNHIVDQIGMFCFTGISPEQIM</sequence>
<dbReference type="Gene3D" id="3.90.1150.10">
    <property type="entry name" value="Aspartate Aminotransferase, domain 1"/>
    <property type="match status" value="1"/>
</dbReference>
<dbReference type="WBParaSite" id="PDA_v2.g7415.t1">
    <property type="protein sequence ID" value="PDA_v2.g7415.t1"/>
    <property type="gene ID" value="PDA_v2.g7415"/>
</dbReference>
<dbReference type="SUPFAM" id="SSF53383">
    <property type="entry name" value="PLP-dependent transferases"/>
    <property type="match status" value="1"/>
</dbReference>
<evidence type="ECO:0000256" key="9">
    <source>
        <dbReference type="ARBA" id="ARBA00041746"/>
    </source>
</evidence>
<reference evidence="14" key="1">
    <citation type="submission" date="2022-11" db="UniProtKB">
        <authorList>
            <consortium name="WormBaseParasite"/>
        </authorList>
    </citation>
    <scope>IDENTIFICATION</scope>
</reference>
<dbReference type="GO" id="GO:0005739">
    <property type="term" value="C:mitochondrion"/>
    <property type="evidence" value="ECO:0007669"/>
    <property type="project" value="TreeGrafter"/>
</dbReference>
<evidence type="ECO:0000313" key="13">
    <source>
        <dbReference type="Proteomes" id="UP000887578"/>
    </source>
</evidence>
<evidence type="ECO:0000256" key="10">
    <source>
        <dbReference type="ARBA" id="ARBA00042867"/>
    </source>
</evidence>
<evidence type="ECO:0000313" key="14">
    <source>
        <dbReference type="WBParaSite" id="PDA_v2.g7415.t1"/>
    </source>
</evidence>
<evidence type="ECO:0000256" key="11">
    <source>
        <dbReference type="ARBA" id="ARBA00042891"/>
    </source>
</evidence>
<evidence type="ECO:0000256" key="1">
    <source>
        <dbReference type="ARBA" id="ARBA00001933"/>
    </source>
</evidence>
<dbReference type="GO" id="GO:0030170">
    <property type="term" value="F:pyridoxal phosphate binding"/>
    <property type="evidence" value="ECO:0007669"/>
    <property type="project" value="InterPro"/>
</dbReference>
<dbReference type="AlphaFoldDB" id="A0A914QTJ3"/>
<dbReference type="InterPro" id="IPR004839">
    <property type="entry name" value="Aminotransferase_I/II_large"/>
</dbReference>
<evidence type="ECO:0000256" key="2">
    <source>
        <dbReference type="ARBA" id="ARBA00011738"/>
    </source>
</evidence>
<dbReference type="InterPro" id="IPR015422">
    <property type="entry name" value="PyrdxlP-dep_Trfase_small"/>
</dbReference>
<feature type="domain" description="Aminotransferase class I/classII large" evidence="12">
    <location>
        <begin position="2"/>
        <end position="85"/>
    </location>
</feature>
<dbReference type="EC" id="2.6.1.1" evidence="3"/>
<evidence type="ECO:0000256" key="5">
    <source>
        <dbReference type="ARBA" id="ARBA00022679"/>
    </source>
</evidence>
<dbReference type="InterPro" id="IPR000796">
    <property type="entry name" value="Asp_trans"/>
</dbReference>
<proteinExistence type="predicted"/>
<evidence type="ECO:0000256" key="3">
    <source>
        <dbReference type="ARBA" id="ARBA00012753"/>
    </source>
</evidence>
<keyword evidence="5" id="KW-0808">Transferase</keyword>
<dbReference type="Proteomes" id="UP000887578">
    <property type="component" value="Unplaced"/>
</dbReference>
<dbReference type="PRINTS" id="PR00799">
    <property type="entry name" value="TRANSAMINASE"/>
</dbReference>
<dbReference type="PANTHER" id="PTHR11879:SF22">
    <property type="entry name" value="ASPARTATE AMINOTRANSFERASE, MITOCHONDRIAL"/>
    <property type="match status" value="1"/>
</dbReference>